<dbReference type="EMBL" id="CP066681">
    <property type="protein sequence ID" value="QQG35662.1"/>
    <property type="molecule type" value="Genomic_DNA"/>
</dbReference>
<evidence type="ECO:0000313" key="2">
    <source>
        <dbReference type="Proteomes" id="UP000595362"/>
    </source>
</evidence>
<accession>A0A7T5R181</accession>
<dbReference type="AlphaFoldDB" id="A0A7T5R181"/>
<dbReference type="Proteomes" id="UP000595362">
    <property type="component" value="Chromosome"/>
</dbReference>
<proteinExistence type="predicted"/>
<evidence type="ECO:0000313" key="1">
    <source>
        <dbReference type="EMBL" id="QQG35662.1"/>
    </source>
</evidence>
<protein>
    <submittedName>
        <fullName evidence="1">Uncharacterized protein</fullName>
    </submittedName>
</protein>
<reference evidence="1 2" key="1">
    <citation type="submission" date="2020-07" db="EMBL/GenBank/DDBJ databases">
        <title>Huge and variable diversity of episymbiotic CPR bacteria and DPANN archaea in groundwater ecosystems.</title>
        <authorList>
            <person name="He C.Y."/>
            <person name="Keren R."/>
            <person name="Whittaker M."/>
            <person name="Farag I.F."/>
            <person name="Doudna J."/>
            <person name="Cate J.H.D."/>
            <person name="Banfield J.F."/>
        </authorList>
    </citation>
    <scope>NUCLEOTIDE SEQUENCE [LARGE SCALE GENOMIC DNA]</scope>
    <source>
        <strain evidence="1">NC_groundwater_70_Ag_B-0.1um_54_66</strain>
    </source>
</reference>
<sequence length="203" mass="22982">MFADAQAHTLTRDFMAAGHRHNGDMAYLNHLIITPAGRPFLESIPVYRPRDWDGYHNTNCTSFAFNRLGQRIQPGFLGTGQTRTNNMRPEGLDAYAEDVHRSLRQDELPYLGDNLRDCVGKGVPAALFFQSVGDGEDYHWIALRRTFNESSQRYDRLIWADKLGSVVSHCGETSIFGKARLSRYEYFGGYYAIPAKILGTPEV</sequence>
<gene>
    <name evidence="1" type="ORF">HYS17_09075</name>
</gene>
<name>A0A7T5R181_9BACT</name>
<organism evidence="1 2">
    <name type="scientific">Micavibrio aeruginosavorus</name>
    <dbReference type="NCBI Taxonomy" id="349221"/>
    <lineage>
        <taxon>Bacteria</taxon>
        <taxon>Pseudomonadati</taxon>
        <taxon>Bdellovibrionota</taxon>
        <taxon>Bdellovibrionia</taxon>
        <taxon>Bdellovibrionales</taxon>
        <taxon>Pseudobdellovibrionaceae</taxon>
        <taxon>Micavibrio</taxon>
    </lineage>
</organism>